<feature type="transmembrane region" description="Helical" evidence="9">
    <location>
        <begin position="153"/>
        <end position="172"/>
    </location>
</feature>
<feature type="transmembrane region" description="Helical" evidence="9">
    <location>
        <begin position="244"/>
        <end position="268"/>
    </location>
</feature>
<dbReference type="CDD" id="cd06579">
    <property type="entry name" value="TM_PBP1_transp_AraH_like"/>
    <property type="match status" value="1"/>
</dbReference>
<feature type="transmembrane region" description="Helical" evidence="9">
    <location>
        <begin position="192"/>
        <end position="213"/>
    </location>
</feature>
<proteinExistence type="predicted"/>
<comment type="caution">
    <text evidence="10">The sequence shown here is derived from an EMBL/GenBank/DDBJ whole genome shotgun (WGS) entry which is preliminary data.</text>
</comment>
<dbReference type="Pfam" id="PF02653">
    <property type="entry name" value="BPD_transp_2"/>
    <property type="match status" value="1"/>
</dbReference>
<sequence>MSQMKHQGGVAAPARGPEPGQAGARQDRRRTREGGLDWQRFTSRYAIVGIWILMCAFYAVLMPDTFLQGSTFRSVFASQQALVFLAMAAMMTFVVGEFDLSIASALGLSATLVPVLAILHGWNLALACVVAVLAAALGGLVNGFLVVKVGVPALVVTLGSSTLMLGIASLVSHQTTVSGLSSDFADIALFEVAGLPISFFYGLALALVIGYVLTFTPLGRHMTFVGANREVARLAGVAVNRIRLGAFVVGSTLAGIGGVLLVASVGGYDSTVSPTYLLPAFAATFLGTAVVRPGRHNPIGTMVAIYFLATGILGLQMLGYTGWIENVFYGTALIIAVSVATIVRRRTAST</sequence>
<protein>
    <submittedName>
        <fullName evidence="10">Ribose transport system permease protein</fullName>
    </submittedName>
</protein>
<dbReference type="GO" id="GO:0005886">
    <property type="term" value="C:plasma membrane"/>
    <property type="evidence" value="ECO:0007669"/>
    <property type="project" value="UniProtKB-SubCell"/>
</dbReference>
<evidence type="ECO:0000256" key="1">
    <source>
        <dbReference type="ARBA" id="ARBA00004651"/>
    </source>
</evidence>
<feature type="region of interest" description="Disordered" evidence="8">
    <location>
        <begin position="1"/>
        <end position="31"/>
    </location>
</feature>
<dbReference type="AlphaFoldDB" id="A0A7W8ZCM8"/>
<keyword evidence="6 9" id="KW-1133">Transmembrane helix</keyword>
<dbReference type="PANTHER" id="PTHR32196:SF21">
    <property type="entry name" value="ABC TRANSPORTER PERMEASE PROTEIN YPHD-RELATED"/>
    <property type="match status" value="1"/>
</dbReference>
<evidence type="ECO:0000256" key="9">
    <source>
        <dbReference type="SAM" id="Phobius"/>
    </source>
</evidence>
<reference evidence="10 11" key="1">
    <citation type="submission" date="2020-08" db="EMBL/GenBank/DDBJ databases">
        <title>Sequencing the genomes of 1000 actinobacteria strains.</title>
        <authorList>
            <person name="Klenk H.-P."/>
        </authorList>
    </citation>
    <scope>NUCLEOTIDE SEQUENCE [LARGE SCALE GENOMIC DNA]</scope>
    <source>
        <strain evidence="10 11">DSM 45790</strain>
    </source>
</reference>
<organism evidence="10 11">
    <name type="scientific">Sphaerisporangium krabiense</name>
    <dbReference type="NCBI Taxonomy" id="763782"/>
    <lineage>
        <taxon>Bacteria</taxon>
        <taxon>Bacillati</taxon>
        <taxon>Actinomycetota</taxon>
        <taxon>Actinomycetes</taxon>
        <taxon>Streptosporangiales</taxon>
        <taxon>Streptosporangiaceae</taxon>
        <taxon>Sphaerisporangium</taxon>
    </lineage>
</organism>
<feature type="transmembrane region" description="Helical" evidence="9">
    <location>
        <begin position="303"/>
        <end position="321"/>
    </location>
</feature>
<gene>
    <name evidence="10" type="ORF">BJ981_007335</name>
</gene>
<evidence type="ECO:0000313" key="11">
    <source>
        <dbReference type="Proteomes" id="UP000588112"/>
    </source>
</evidence>
<evidence type="ECO:0000256" key="7">
    <source>
        <dbReference type="ARBA" id="ARBA00023136"/>
    </source>
</evidence>
<keyword evidence="2" id="KW-0813">Transport</keyword>
<dbReference type="InterPro" id="IPR001851">
    <property type="entry name" value="ABC_transp_permease"/>
</dbReference>
<evidence type="ECO:0000256" key="5">
    <source>
        <dbReference type="ARBA" id="ARBA00022692"/>
    </source>
</evidence>
<feature type="transmembrane region" description="Helical" evidence="9">
    <location>
        <begin position="327"/>
        <end position="343"/>
    </location>
</feature>
<evidence type="ECO:0000256" key="6">
    <source>
        <dbReference type="ARBA" id="ARBA00022989"/>
    </source>
</evidence>
<accession>A0A7W8ZCM8</accession>
<dbReference type="EMBL" id="JACHBR010000003">
    <property type="protein sequence ID" value="MBB5631549.1"/>
    <property type="molecule type" value="Genomic_DNA"/>
</dbReference>
<feature type="transmembrane region" description="Helical" evidence="9">
    <location>
        <begin position="124"/>
        <end position="146"/>
    </location>
</feature>
<keyword evidence="7 9" id="KW-0472">Membrane</keyword>
<evidence type="ECO:0000256" key="2">
    <source>
        <dbReference type="ARBA" id="ARBA00022448"/>
    </source>
</evidence>
<dbReference type="GO" id="GO:0022857">
    <property type="term" value="F:transmembrane transporter activity"/>
    <property type="evidence" value="ECO:0007669"/>
    <property type="project" value="InterPro"/>
</dbReference>
<name>A0A7W8ZCM8_9ACTN</name>
<dbReference type="PANTHER" id="PTHR32196">
    <property type="entry name" value="ABC TRANSPORTER PERMEASE PROTEIN YPHD-RELATED-RELATED"/>
    <property type="match status" value="1"/>
</dbReference>
<evidence type="ECO:0000256" key="4">
    <source>
        <dbReference type="ARBA" id="ARBA00022519"/>
    </source>
</evidence>
<dbReference type="RefSeq" id="WP_204070104.1">
    <property type="nucleotide sequence ID" value="NZ_BOOS01000009.1"/>
</dbReference>
<keyword evidence="3" id="KW-1003">Cell membrane</keyword>
<evidence type="ECO:0000256" key="8">
    <source>
        <dbReference type="SAM" id="MobiDB-lite"/>
    </source>
</evidence>
<keyword evidence="5 9" id="KW-0812">Transmembrane</keyword>
<feature type="transmembrane region" description="Helical" evidence="9">
    <location>
        <begin position="75"/>
        <end position="95"/>
    </location>
</feature>
<comment type="subcellular location">
    <subcellularLocation>
        <location evidence="1">Cell membrane</location>
        <topology evidence="1">Multi-pass membrane protein</topology>
    </subcellularLocation>
</comment>
<feature type="transmembrane region" description="Helical" evidence="9">
    <location>
        <begin position="45"/>
        <end position="63"/>
    </location>
</feature>
<keyword evidence="11" id="KW-1185">Reference proteome</keyword>
<dbReference type="Proteomes" id="UP000588112">
    <property type="component" value="Unassembled WGS sequence"/>
</dbReference>
<feature type="transmembrane region" description="Helical" evidence="9">
    <location>
        <begin position="100"/>
        <end position="118"/>
    </location>
</feature>
<evidence type="ECO:0000313" key="10">
    <source>
        <dbReference type="EMBL" id="MBB5631549.1"/>
    </source>
</evidence>
<feature type="transmembrane region" description="Helical" evidence="9">
    <location>
        <begin position="274"/>
        <end position="291"/>
    </location>
</feature>
<keyword evidence="4" id="KW-0997">Cell inner membrane</keyword>
<evidence type="ECO:0000256" key="3">
    <source>
        <dbReference type="ARBA" id="ARBA00022475"/>
    </source>
</evidence>